<dbReference type="InterPro" id="IPR005477">
    <property type="entry name" value="Dxylulose-5-P_synthase"/>
</dbReference>
<name>A0A9X2E0Z7_9NOCA</name>
<dbReference type="Proteomes" id="UP001139157">
    <property type="component" value="Unassembled WGS sequence"/>
</dbReference>
<evidence type="ECO:0000256" key="9">
    <source>
        <dbReference type="ARBA" id="ARBA00022977"/>
    </source>
</evidence>
<sequence length="463" mass="48014">MDTNPGTPIPRSEIDAAGLRSMAHAALHRVFDARRDPIIVDTRGGAASVLSSADGLAKAFELTGQDDRHVAVVVESESLDVGLCWEAWNNLVLGRQRSVVMVVIGEFRHRPFADLRITYFGPVDDPAVLESALRHAKSHGGPVVVHLVGGSPAAPRPLTGRDAVASEWADVLGGELVAHAERRIDIVAVTAATAGPTGLGPFAERFPERMFDVGAGEQHAVTSAAGLALGGTHPVVGLGSTGLSRALDQILMDVALLALPVTFVLARSEAAPPQRANHHGSRELALLGMVPGLRVGAPRDGASLRRLVAQALTHDVGPTALRLPEGAVPEEIPVIERIDGVDVVHQPPGECAALLVAVGPCVAAAVAAARLLAARGVVARVVDPRWVLPVPEALLKLADGHRLVVTIEDGLAHAGFGAALSAALRASGIDVPVRGLGVPHRLVTDSAIARSVLRHLEAGRSAG</sequence>
<evidence type="ECO:0000256" key="2">
    <source>
        <dbReference type="ARBA" id="ARBA00004980"/>
    </source>
</evidence>
<dbReference type="GO" id="GO:0009228">
    <property type="term" value="P:thiamine biosynthetic process"/>
    <property type="evidence" value="ECO:0007669"/>
    <property type="project" value="UniProtKB-KW"/>
</dbReference>
<dbReference type="RefSeq" id="WP_251908901.1">
    <property type="nucleotide sequence ID" value="NZ_JAMRXG010000001.1"/>
</dbReference>
<dbReference type="GO" id="GO:0016114">
    <property type="term" value="P:terpenoid biosynthetic process"/>
    <property type="evidence" value="ECO:0007669"/>
    <property type="project" value="InterPro"/>
</dbReference>
<dbReference type="InterPro" id="IPR005475">
    <property type="entry name" value="Transketolase-like_Pyr-bd"/>
</dbReference>
<protein>
    <recommendedName>
        <fullName evidence="5">1-deoxy-D-xylulose-5-phosphate synthase</fullName>
        <ecNumber evidence="5">2.2.1.7</ecNumber>
    </recommendedName>
</protein>
<dbReference type="Pfam" id="PF13292">
    <property type="entry name" value="DXP_synthase_N"/>
    <property type="match status" value="1"/>
</dbReference>
<reference evidence="13" key="1">
    <citation type="submission" date="2022-06" db="EMBL/GenBank/DDBJ databases">
        <title>Novel species in genus nocardia.</title>
        <authorList>
            <person name="Li F."/>
        </authorList>
    </citation>
    <scope>NUCLEOTIDE SEQUENCE</scope>
    <source>
        <strain evidence="13">CDC141</strain>
    </source>
</reference>
<comment type="caution">
    <text evidence="13">The sequence shown here is derived from an EMBL/GenBank/DDBJ whole genome shotgun (WGS) entry which is preliminary data.</text>
</comment>
<comment type="pathway">
    <text evidence="2">Metabolic intermediate biosynthesis; 1-deoxy-D-xylulose 5-phosphate biosynthesis; 1-deoxy-D-xylulose 5-phosphate from D-glyceraldehyde 3-phosphate and pyruvate: step 1/1.</text>
</comment>
<evidence type="ECO:0000256" key="11">
    <source>
        <dbReference type="ARBA" id="ARBA00023229"/>
    </source>
</evidence>
<keyword evidence="11" id="KW-0414">Isoprene biosynthesis</keyword>
<dbReference type="GO" id="GO:0005829">
    <property type="term" value="C:cytosol"/>
    <property type="evidence" value="ECO:0007669"/>
    <property type="project" value="TreeGrafter"/>
</dbReference>
<accession>A0A9X2E0Z7</accession>
<evidence type="ECO:0000256" key="8">
    <source>
        <dbReference type="ARBA" id="ARBA00022842"/>
    </source>
</evidence>
<dbReference type="InterPro" id="IPR029061">
    <property type="entry name" value="THDP-binding"/>
</dbReference>
<keyword evidence="9" id="KW-0784">Thiamine biosynthesis</keyword>
<evidence type="ECO:0000256" key="4">
    <source>
        <dbReference type="ARBA" id="ARBA00011738"/>
    </source>
</evidence>
<evidence type="ECO:0000256" key="5">
    <source>
        <dbReference type="ARBA" id="ARBA00013150"/>
    </source>
</evidence>
<evidence type="ECO:0000256" key="6">
    <source>
        <dbReference type="ARBA" id="ARBA00022679"/>
    </source>
</evidence>
<dbReference type="SUPFAM" id="SSF52922">
    <property type="entry name" value="TK C-terminal domain-like"/>
    <property type="match status" value="1"/>
</dbReference>
<organism evidence="13 14">
    <name type="scientific">Nocardia pulmonis</name>
    <dbReference type="NCBI Taxonomy" id="2951408"/>
    <lineage>
        <taxon>Bacteria</taxon>
        <taxon>Bacillati</taxon>
        <taxon>Actinomycetota</taxon>
        <taxon>Actinomycetes</taxon>
        <taxon>Mycobacteriales</taxon>
        <taxon>Nocardiaceae</taxon>
        <taxon>Nocardia</taxon>
    </lineage>
</organism>
<dbReference type="AlphaFoldDB" id="A0A9X2E0Z7"/>
<dbReference type="InterPro" id="IPR009014">
    <property type="entry name" value="Transketo_C/PFOR_II"/>
</dbReference>
<keyword evidence="8" id="KW-0460">Magnesium</keyword>
<keyword evidence="10" id="KW-0786">Thiamine pyrophosphate</keyword>
<keyword evidence="14" id="KW-1185">Reference proteome</keyword>
<evidence type="ECO:0000256" key="1">
    <source>
        <dbReference type="ARBA" id="ARBA00001946"/>
    </source>
</evidence>
<dbReference type="Pfam" id="PF02780">
    <property type="entry name" value="Transketolase_C"/>
    <property type="match status" value="1"/>
</dbReference>
<evidence type="ECO:0000313" key="14">
    <source>
        <dbReference type="Proteomes" id="UP001139157"/>
    </source>
</evidence>
<dbReference type="Pfam" id="PF02779">
    <property type="entry name" value="Transket_pyr"/>
    <property type="match status" value="1"/>
</dbReference>
<evidence type="ECO:0000313" key="13">
    <source>
        <dbReference type="EMBL" id="MCM6772022.1"/>
    </source>
</evidence>
<dbReference type="InterPro" id="IPR033248">
    <property type="entry name" value="Transketolase_C"/>
</dbReference>
<evidence type="ECO:0000256" key="3">
    <source>
        <dbReference type="ARBA" id="ARBA00011081"/>
    </source>
</evidence>
<evidence type="ECO:0000256" key="7">
    <source>
        <dbReference type="ARBA" id="ARBA00022723"/>
    </source>
</evidence>
<comment type="similarity">
    <text evidence="3">Belongs to the transketolase family. DXPS subfamily.</text>
</comment>
<feature type="domain" description="Transketolase-like pyrimidine-binding" evidence="12">
    <location>
        <begin position="166"/>
        <end position="330"/>
    </location>
</feature>
<dbReference type="EC" id="2.2.1.7" evidence="5"/>
<comment type="cofactor">
    <cofactor evidence="1">
        <name>Mg(2+)</name>
        <dbReference type="ChEBI" id="CHEBI:18420"/>
    </cofactor>
</comment>
<evidence type="ECO:0000256" key="10">
    <source>
        <dbReference type="ARBA" id="ARBA00023052"/>
    </source>
</evidence>
<keyword evidence="7" id="KW-0479">Metal-binding</keyword>
<dbReference type="Gene3D" id="3.40.50.970">
    <property type="match status" value="2"/>
</dbReference>
<dbReference type="GO" id="GO:0008661">
    <property type="term" value="F:1-deoxy-D-xylulose-5-phosphate synthase activity"/>
    <property type="evidence" value="ECO:0007669"/>
    <property type="project" value="UniProtKB-EC"/>
</dbReference>
<dbReference type="CDD" id="cd07033">
    <property type="entry name" value="TPP_PYR_DXS_TK_like"/>
    <property type="match status" value="1"/>
</dbReference>
<dbReference type="EMBL" id="JAMRXG010000001">
    <property type="protein sequence ID" value="MCM6772022.1"/>
    <property type="molecule type" value="Genomic_DNA"/>
</dbReference>
<proteinExistence type="inferred from homology"/>
<dbReference type="SUPFAM" id="SSF52518">
    <property type="entry name" value="Thiamin diphosphate-binding fold (THDP-binding)"/>
    <property type="match status" value="2"/>
</dbReference>
<keyword evidence="6" id="KW-0808">Transferase</keyword>
<dbReference type="Gene3D" id="3.40.50.920">
    <property type="match status" value="1"/>
</dbReference>
<evidence type="ECO:0000259" key="12">
    <source>
        <dbReference type="SMART" id="SM00861"/>
    </source>
</evidence>
<dbReference type="GO" id="GO:0000287">
    <property type="term" value="F:magnesium ion binding"/>
    <property type="evidence" value="ECO:0007669"/>
    <property type="project" value="UniProtKB-ARBA"/>
</dbReference>
<dbReference type="PANTHER" id="PTHR43322">
    <property type="entry name" value="1-D-DEOXYXYLULOSE 5-PHOSPHATE SYNTHASE-RELATED"/>
    <property type="match status" value="1"/>
</dbReference>
<comment type="subunit">
    <text evidence="4">Homodimer.</text>
</comment>
<gene>
    <name evidence="13" type="ORF">NDR86_00875</name>
</gene>
<dbReference type="GO" id="GO:0019288">
    <property type="term" value="P:isopentenyl diphosphate biosynthetic process, methylerythritol 4-phosphate pathway"/>
    <property type="evidence" value="ECO:0007669"/>
    <property type="project" value="TreeGrafter"/>
</dbReference>
<dbReference type="PANTHER" id="PTHR43322:SF5">
    <property type="entry name" value="1-DEOXY-D-XYLULOSE-5-PHOSPHATE SYNTHASE, CHLOROPLASTIC"/>
    <property type="match status" value="1"/>
</dbReference>
<dbReference type="SMART" id="SM00861">
    <property type="entry name" value="Transket_pyr"/>
    <property type="match status" value="1"/>
</dbReference>